<keyword evidence="1 4" id="KW-0378">Hydrolase</keyword>
<dbReference type="AlphaFoldDB" id="A0A517VXV7"/>
<name>A0A517VXV7_9PLAN</name>
<sequence precursor="true">MKARYTLSLLLLMVPLTVPARSFGEEAIQRINDIEYAKVGNHALLLDLYLPQAKTKPPLLVWIHGGAWRAGSKSNMPLMQLVKNGFAIASVDYRLSPVAKFPAQIHDIKAAIRFLRGSESKYGYNARKIGILGSSAGGHLVALMGVTNGHPQLEGDLGDFDQESSRVEAIVDYYGPTNFMTILTQSTPHGLSVRVPALQLLLGDDPHNQPKLARLASPVFHVDAKDPPLLIIHGDQDPQVPINQSHELYGAYKKHKRDVTFEVIHGGAHGGPEFYDAARIKLVEDFLRKNLTDKIAPVDNIQQGK</sequence>
<feature type="signal peptide" evidence="2">
    <location>
        <begin position="1"/>
        <end position="20"/>
    </location>
</feature>
<dbReference type="Gene3D" id="3.40.50.1820">
    <property type="entry name" value="alpha/beta hydrolase"/>
    <property type="match status" value="1"/>
</dbReference>
<accession>A0A517VXV7</accession>
<evidence type="ECO:0000256" key="2">
    <source>
        <dbReference type="SAM" id="SignalP"/>
    </source>
</evidence>
<dbReference type="Proteomes" id="UP000318704">
    <property type="component" value="Chromosome"/>
</dbReference>
<dbReference type="PANTHER" id="PTHR48081:SF13">
    <property type="entry name" value="ALPHA_BETA HYDROLASE"/>
    <property type="match status" value="1"/>
</dbReference>
<gene>
    <name evidence="4" type="primary">nlhH_5</name>
    <name evidence="4" type="ORF">V144x_33190</name>
</gene>
<dbReference type="InterPro" id="IPR050300">
    <property type="entry name" value="GDXG_lipolytic_enzyme"/>
</dbReference>
<dbReference type="RefSeq" id="WP_144986127.1">
    <property type="nucleotide sequence ID" value="NZ_CP037920.1"/>
</dbReference>
<dbReference type="PANTHER" id="PTHR48081">
    <property type="entry name" value="AB HYDROLASE SUPERFAMILY PROTEIN C4A8.06C"/>
    <property type="match status" value="1"/>
</dbReference>
<dbReference type="EMBL" id="CP037920">
    <property type="protein sequence ID" value="QDT97837.1"/>
    <property type="molecule type" value="Genomic_DNA"/>
</dbReference>
<dbReference type="SUPFAM" id="SSF53474">
    <property type="entry name" value="alpha/beta-Hydrolases"/>
    <property type="match status" value="1"/>
</dbReference>
<protein>
    <submittedName>
        <fullName evidence="4">Carboxylesterase NlhH</fullName>
        <ecNumber evidence="4">3.1.1.1</ecNumber>
    </submittedName>
</protein>
<reference evidence="4 5" key="1">
    <citation type="submission" date="2019-03" db="EMBL/GenBank/DDBJ databases">
        <title>Deep-cultivation of Planctomycetes and their phenomic and genomic characterization uncovers novel biology.</title>
        <authorList>
            <person name="Wiegand S."/>
            <person name="Jogler M."/>
            <person name="Boedeker C."/>
            <person name="Pinto D."/>
            <person name="Vollmers J."/>
            <person name="Rivas-Marin E."/>
            <person name="Kohn T."/>
            <person name="Peeters S.H."/>
            <person name="Heuer A."/>
            <person name="Rast P."/>
            <person name="Oberbeckmann S."/>
            <person name="Bunk B."/>
            <person name="Jeske O."/>
            <person name="Meyerdierks A."/>
            <person name="Storesund J.E."/>
            <person name="Kallscheuer N."/>
            <person name="Luecker S."/>
            <person name="Lage O.M."/>
            <person name="Pohl T."/>
            <person name="Merkel B.J."/>
            <person name="Hornburger P."/>
            <person name="Mueller R.-W."/>
            <person name="Bruemmer F."/>
            <person name="Labrenz M."/>
            <person name="Spormann A.M."/>
            <person name="Op den Camp H."/>
            <person name="Overmann J."/>
            <person name="Amann R."/>
            <person name="Jetten M.S.M."/>
            <person name="Mascher T."/>
            <person name="Medema M.H."/>
            <person name="Devos D.P."/>
            <person name="Kaster A.-K."/>
            <person name="Ovreas L."/>
            <person name="Rohde M."/>
            <person name="Galperin M.Y."/>
            <person name="Jogler C."/>
        </authorList>
    </citation>
    <scope>NUCLEOTIDE SEQUENCE [LARGE SCALE GENOMIC DNA]</scope>
    <source>
        <strain evidence="4 5">V144</strain>
    </source>
</reference>
<dbReference type="GO" id="GO:0106435">
    <property type="term" value="F:carboxylesterase activity"/>
    <property type="evidence" value="ECO:0007669"/>
    <property type="project" value="UniProtKB-EC"/>
</dbReference>
<dbReference type="EC" id="3.1.1.1" evidence="4"/>
<feature type="chain" id="PRO_5021876118" evidence="2">
    <location>
        <begin position="21"/>
        <end position="305"/>
    </location>
</feature>
<dbReference type="InterPro" id="IPR029058">
    <property type="entry name" value="AB_hydrolase_fold"/>
</dbReference>
<evidence type="ECO:0000313" key="4">
    <source>
        <dbReference type="EMBL" id="QDT97837.1"/>
    </source>
</evidence>
<evidence type="ECO:0000313" key="5">
    <source>
        <dbReference type="Proteomes" id="UP000318704"/>
    </source>
</evidence>
<feature type="domain" description="BD-FAE-like" evidence="3">
    <location>
        <begin position="46"/>
        <end position="249"/>
    </location>
</feature>
<keyword evidence="2" id="KW-0732">Signal</keyword>
<proteinExistence type="predicted"/>
<evidence type="ECO:0000259" key="3">
    <source>
        <dbReference type="Pfam" id="PF20434"/>
    </source>
</evidence>
<evidence type="ECO:0000256" key="1">
    <source>
        <dbReference type="ARBA" id="ARBA00022801"/>
    </source>
</evidence>
<dbReference type="KEGG" id="gaw:V144x_33190"/>
<organism evidence="4 5">
    <name type="scientific">Gimesia aquarii</name>
    <dbReference type="NCBI Taxonomy" id="2527964"/>
    <lineage>
        <taxon>Bacteria</taxon>
        <taxon>Pseudomonadati</taxon>
        <taxon>Planctomycetota</taxon>
        <taxon>Planctomycetia</taxon>
        <taxon>Planctomycetales</taxon>
        <taxon>Planctomycetaceae</taxon>
        <taxon>Gimesia</taxon>
    </lineage>
</organism>
<dbReference type="InterPro" id="IPR049492">
    <property type="entry name" value="BD-FAE-like_dom"/>
</dbReference>
<dbReference type="Pfam" id="PF20434">
    <property type="entry name" value="BD-FAE"/>
    <property type="match status" value="1"/>
</dbReference>